<keyword evidence="2" id="KW-1185">Reference proteome</keyword>
<protein>
    <submittedName>
        <fullName evidence="1">Uncharacterized protein</fullName>
    </submittedName>
</protein>
<accession>A0A9P6QMY7</accession>
<evidence type="ECO:0000313" key="1">
    <source>
        <dbReference type="EMBL" id="KAG0282578.1"/>
    </source>
</evidence>
<comment type="caution">
    <text evidence="1">The sequence shown here is derived from an EMBL/GenBank/DDBJ whole genome shotgun (WGS) entry which is preliminary data.</text>
</comment>
<gene>
    <name evidence="1" type="ORF">BGZ97_008930</name>
</gene>
<sequence>SQVITQLTTDFVNALYPDEDAAFAMSMPNLQSFVYTKLAEDTTKWRRTKGDEEQYVVLKLMNQILMWLEHSHFERPVSEHVYVPAWSSIFNTLLASGGLRVIPGVLGSEASKHFRQLTDQEFGIKSSTTTTTRMARKVDQTLRVMVHGAWSGEVAIFESKPVVSDATCERQHNKSVRLNTAILNNFESHGQDICRWSPIIAETRAASADFYTIKKYEDVLGVGRATIQKCWIPTQSSQLKGFLRSGTMEALLGFRVGAPPALRKRSHGSSLGKSTISVSRDAIVAADTHHAVQGVNICASGL</sequence>
<dbReference type="Proteomes" id="UP000823405">
    <property type="component" value="Unassembled WGS sequence"/>
</dbReference>
<organism evidence="1 2">
    <name type="scientific">Linnemannia gamsii</name>
    <dbReference type="NCBI Taxonomy" id="64522"/>
    <lineage>
        <taxon>Eukaryota</taxon>
        <taxon>Fungi</taxon>
        <taxon>Fungi incertae sedis</taxon>
        <taxon>Mucoromycota</taxon>
        <taxon>Mortierellomycotina</taxon>
        <taxon>Mortierellomycetes</taxon>
        <taxon>Mortierellales</taxon>
        <taxon>Mortierellaceae</taxon>
        <taxon>Linnemannia</taxon>
    </lineage>
</organism>
<proteinExistence type="predicted"/>
<evidence type="ECO:0000313" key="2">
    <source>
        <dbReference type="Proteomes" id="UP000823405"/>
    </source>
</evidence>
<dbReference type="AlphaFoldDB" id="A0A9P6QMY7"/>
<dbReference type="OrthoDB" id="2442475at2759"/>
<name>A0A9P6QMY7_9FUNG</name>
<reference evidence="1" key="1">
    <citation type="journal article" date="2020" name="Fungal Divers.">
        <title>Resolving the Mortierellaceae phylogeny through synthesis of multi-gene phylogenetics and phylogenomics.</title>
        <authorList>
            <person name="Vandepol N."/>
            <person name="Liber J."/>
            <person name="Desiro A."/>
            <person name="Na H."/>
            <person name="Kennedy M."/>
            <person name="Barry K."/>
            <person name="Grigoriev I.V."/>
            <person name="Miller A.N."/>
            <person name="O'Donnell K."/>
            <person name="Stajich J.E."/>
            <person name="Bonito G."/>
        </authorList>
    </citation>
    <scope>NUCLEOTIDE SEQUENCE</scope>
    <source>
        <strain evidence="1">NVP60</strain>
    </source>
</reference>
<dbReference type="EMBL" id="JAAAIN010004169">
    <property type="protein sequence ID" value="KAG0282578.1"/>
    <property type="molecule type" value="Genomic_DNA"/>
</dbReference>
<feature type="non-terminal residue" evidence="1">
    <location>
        <position position="302"/>
    </location>
</feature>